<reference evidence="1 2" key="1">
    <citation type="submission" date="2019-09" db="EMBL/GenBank/DDBJ databases">
        <title>A chromosome-level genome assembly of the Chinese tupelo Nyssa sinensis.</title>
        <authorList>
            <person name="Yang X."/>
            <person name="Kang M."/>
            <person name="Yang Y."/>
            <person name="Xiong H."/>
            <person name="Wang M."/>
            <person name="Zhang Z."/>
            <person name="Wang Z."/>
            <person name="Wu H."/>
            <person name="Ma T."/>
            <person name="Liu J."/>
            <person name="Xi Z."/>
        </authorList>
    </citation>
    <scope>NUCLEOTIDE SEQUENCE [LARGE SCALE GENOMIC DNA]</scope>
    <source>
        <strain evidence="1">J267</strain>
        <tissue evidence="1">Leaf</tissue>
    </source>
</reference>
<proteinExistence type="predicted"/>
<dbReference type="EMBL" id="CM018048">
    <property type="protein sequence ID" value="KAA8522367.1"/>
    <property type="molecule type" value="Genomic_DNA"/>
</dbReference>
<keyword evidence="2" id="KW-1185">Reference proteome</keyword>
<protein>
    <submittedName>
        <fullName evidence="1">Uncharacterized protein</fullName>
    </submittedName>
</protein>
<organism evidence="1 2">
    <name type="scientific">Nyssa sinensis</name>
    <dbReference type="NCBI Taxonomy" id="561372"/>
    <lineage>
        <taxon>Eukaryota</taxon>
        <taxon>Viridiplantae</taxon>
        <taxon>Streptophyta</taxon>
        <taxon>Embryophyta</taxon>
        <taxon>Tracheophyta</taxon>
        <taxon>Spermatophyta</taxon>
        <taxon>Magnoliopsida</taxon>
        <taxon>eudicotyledons</taxon>
        <taxon>Gunneridae</taxon>
        <taxon>Pentapetalae</taxon>
        <taxon>asterids</taxon>
        <taxon>Cornales</taxon>
        <taxon>Nyssaceae</taxon>
        <taxon>Nyssa</taxon>
    </lineage>
</organism>
<gene>
    <name evidence="1" type="ORF">F0562_013272</name>
</gene>
<dbReference type="Proteomes" id="UP000325577">
    <property type="component" value="Linkage Group LG5"/>
</dbReference>
<evidence type="ECO:0000313" key="2">
    <source>
        <dbReference type="Proteomes" id="UP000325577"/>
    </source>
</evidence>
<dbReference type="AlphaFoldDB" id="A0A5J4ZZ59"/>
<name>A0A5J4ZZ59_9ASTE</name>
<accession>A0A5J4ZZ59</accession>
<sequence length="111" mass="11219">MAKGGEYDGLLAVTVDPINGSSQSIDHVFALNVRLALEKTIAVTGLTPPFTCSIKVAIGSGPDTGSLGACRGINDPVLASVELLATTGHSRSPNSEGAVVYDIESGCMGEG</sequence>
<evidence type="ECO:0000313" key="1">
    <source>
        <dbReference type="EMBL" id="KAA8522367.1"/>
    </source>
</evidence>